<dbReference type="CDD" id="cd01300">
    <property type="entry name" value="YtcJ_like"/>
    <property type="match status" value="1"/>
</dbReference>
<dbReference type="InterPro" id="IPR013108">
    <property type="entry name" value="Amidohydro_3"/>
</dbReference>
<protein>
    <recommendedName>
        <fullName evidence="1">Amidohydrolase 3 domain-containing protein</fullName>
    </recommendedName>
</protein>
<dbReference type="InterPro" id="IPR033932">
    <property type="entry name" value="YtcJ-like"/>
</dbReference>
<sequence>MRVPFVMRKYLKPPHLATLIMILFITFFGSQTYAKEQADVIFINGQIETLNNTQSHANAVAIKNEKFIAVGPNKKIKAYIGSGTKVIDLNQQFVVPGLIDGHTHPMETIWMKEDWVDARYPGTPSVKQALQNLADRIKVTPKDQWVYVACVSASENKFVEKRVPTKSELDLIAPNNPVVVANGTHMAIANSVALEKLGATKGITKLPHGSGVLLDKDGNPTGVITDGQGDIPAAPKSTEIARYYSTEIAKLWNQNGFTSVLAITPVGALPVLQAVSKSVAKPNIRYSVSVWAEPNGQGLPKDFSSLEMPKEADAAYYRFFGVKAWVDGENDCRTGFMYETYVGNLDTDPPGNKGTLVTTESNANAFAKLANRNQKIAMLHCSGDAATDIGLNAYQHVINTTHATTIKRIEHFGMFQLSEQQLQRAKKMKKDGLHISVQPIWLLELVNADYENMGAQRTETGFKFQSMIKAGLEPAAGTDMTGIYLGNIDPFKAMYASVTRQSDKGIFEPQEAISVLDALKMWTIWPAKAVGEEKVKGSIEVGKYADMAVLSKNIFQIAKESLKDVQVNKTIVGGRIIYERQ</sequence>
<comment type="caution">
    <text evidence="2">The sequence shown here is derived from an EMBL/GenBank/DDBJ whole genome shotgun (WGS) entry which is preliminary data.</text>
</comment>
<keyword evidence="3" id="KW-1185">Reference proteome</keyword>
<dbReference type="AlphaFoldDB" id="A0A254Q9B4"/>
<dbReference type="PANTHER" id="PTHR22642">
    <property type="entry name" value="IMIDAZOLONEPROPIONASE"/>
    <property type="match status" value="1"/>
</dbReference>
<dbReference type="Proteomes" id="UP000198104">
    <property type="component" value="Unassembled WGS sequence"/>
</dbReference>
<dbReference type="EMBL" id="NGUO01000004">
    <property type="protein sequence ID" value="OWS72112.1"/>
    <property type="molecule type" value="Genomic_DNA"/>
</dbReference>
<dbReference type="Gene3D" id="2.30.40.10">
    <property type="entry name" value="Urease, subunit C, domain 1"/>
    <property type="match status" value="1"/>
</dbReference>
<feature type="domain" description="Amidohydrolase 3" evidence="1">
    <location>
        <begin position="85"/>
        <end position="578"/>
    </location>
</feature>
<organism evidence="2 3">
    <name type="scientific">Polynucleobacter aenigmaticus</name>
    <dbReference type="NCBI Taxonomy" id="1743164"/>
    <lineage>
        <taxon>Bacteria</taxon>
        <taxon>Pseudomonadati</taxon>
        <taxon>Pseudomonadota</taxon>
        <taxon>Betaproteobacteria</taxon>
        <taxon>Burkholderiales</taxon>
        <taxon>Burkholderiaceae</taxon>
        <taxon>Polynucleobacter</taxon>
    </lineage>
</organism>
<dbReference type="Gene3D" id="3.20.20.140">
    <property type="entry name" value="Metal-dependent hydrolases"/>
    <property type="match status" value="1"/>
</dbReference>
<dbReference type="InterPro" id="IPR011059">
    <property type="entry name" value="Metal-dep_hydrolase_composite"/>
</dbReference>
<evidence type="ECO:0000259" key="1">
    <source>
        <dbReference type="Pfam" id="PF07969"/>
    </source>
</evidence>
<evidence type="ECO:0000313" key="2">
    <source>
        <dbReference type="EMBL" id="OWS72112.1"/>
    </source>
</evidence>
<dbReference type="Gene3D" id="3.10.310.70">
    <property type="match status" value="1"/>
</dbReference>
<name>A0A254Q9B4_9BURK</name>
<proteinExistence type="predicted"/>
<dbReference type="InterPro" id="IPR032466">
    <property type="entry name" value="Metal_Hydrolase"/>
</dbReference>
<evidence type="ECO:0000313" key="3">
    <source>
        <dbReference type="Proteomes" id="UP000198104"/>
    </source>
</evidence>
<dbReference type="GO" id="GO:0016810">
    <property type="term" value="F:hydrolase activity, acting on carbon-nitrogen (but not peptide) bonds"/>
    <property type="evidence" value="ECO:0007669"/>
    <property type="project" value="InterPro"/>
</dbReference>
<gene>
    <name evidence="2" type="ORF">CBI30_02650</name>
</gene>
<reference evidence="2 3" key="1">
    <citation type="submission" date="2017-05" db="EMBL/GenBank/DDBJ databases">
        <title>Polynucleobacter sp. MWH-K35W1 isolated from the permanently anoxic monimolimnion of a meromictic lake.</title>
        <authorList>
            <person name="Hahn M.W."/>
        </authorList>
    </citation>
    <scope>NUCLEOTIDE SEQUENCE [LARGE SCALE GENOMIC DNA]</scope>
    <source>
        <strain evidence="2 3">MWH-K35W1</strain>
    </source>
</reference>
<dbReference type="SUPFAM" id="SSF51556">
    <property type="entry name" value="Metallo-dependent hydrolases"/>
    <property type="match status" value="1"/>
</dbReference>
<dbReference type="PANTHER" id="PTHR22642:SF2">
    <property type="entry name" value="PROTEIN LONG AFTER FAR-RED 3"/>
    <property type="match status" value="1"/>
</dbReference>
<accession>A0A254Q9B4</accession>
<dbReference type="Pfam" id="PF07969">
    <property type="entry name" value="Amidohydro_3"/>
    <property type="match status" value="1"/>
</dbReference>
<dbReference type="SUPFAM" id="SSF51338">
    <property type="entry name" value="Composite domain of metallo-dependent hydrolases"/>
    <property type="match status" value="1"/>
</dbReference>